<feature type="transmembrane region" description="Helical" evidence="1">
    <location>
        <begin position="157"/>
        <end position="179"/>
    </location>
</feature>
<dbReference type="InterPro" id="IPR025196">
    <property type="entry name" value="DUF4126"/>
</dbReference>
<keyword evidence="1" id="KW-0472">Membrane</keyword>
<accession>A0A5B8NIT2</accession>
<dbReference type="OrthoDB" id="288613at2"/>
<name>A0A5B8NIT2_9CHRO</name>
<dbReference type="Proteomes" id="UP000318453">
    <property type="component" value="Chromosome"/>
</dbReference>
<organism evidence="3 4">
    <name type="scientific">Euhalothece natronophila Z-M001</name>
    <dbReference type="NCBI Taxonomy" id="522448"/>
    <lineage>
        <taxon>Bacteria</taxon>
        <taxon>Bacillati</taxon>
        <taxon>Cyanobacteriota</taxon>
        <taxon>Cyanophyceae</taxon>
        <taxon>Oscillatoriophycideae</taxon>
        <taxon>Chroococcales</taxon>
        <taxon>Halothecacae</taxon>
        <taxon>Halothece cluster</taxon>
        <taxon>Euhalothece</taxon>
    </lineage>
</organism>
<gene>
    <name evidence="3" type="ORF">FRE64_03855</name>
</gene>
<feature type="domain" description="DUF4126" evidence="2">
    <location>
        <begin position="7"/>
        <end position="176"/>
    </location>
</feature>
<dbReference type="AlphaFoldDB" id="A0A5B8NIT2"/>
<dbReference type="Pfam" id="PF13548">
    <property type="entry name" value="DUF4126"/>
    <property type="match status" value="1"/>
</dbReference>
<keyword evidence="1" id="KW-1133">Transmembrane helix</keyword>
<dbReference type="EMBL" id="CP042326">
    <property type="protein sequence ID" value="QDZ39143.1"/>
    <property type="molecule type" value="Genomic_DNA"/>
</dbReference>
<sequence length="194" mass="20214">MEILIAICLGVTLSAACGFRIFIPPLIMSGAALYGDLELASEFAWMGTPVALITFAVATVVEITAYFLPVVDNLLDTIEIPVAITIGTAISGSMLGDVDPVLQWSLAAIGGGGTAGTVEGFTSVTRLASTGMTGGLGNVIISTIEALSATVLTLLGLFVPLLAGVVVLFILIVAGRKLIRFFTKKRRDREKVNN</sequence>
<dbReference type="RefSeq" id="WP_146294749.1">
    <property type="nucleotide sequence ID" value="NZ_CP042326.1"/>
</dbReference>
<reference evidence="3" key="1">
    <citation type="submission" date="2019-08" db="EMBL/GenBank/DDBJ databases">
        <title>Carotenoids and Carotenoid Binding Proteins in the Halophilic Cyanobacterium Euhalothece sp. ZM00.</title>
        <authorList>
            <person name="Cho S.M."/>
            <person name="Song J.Y."/>
            <person name="Park Y.-I."/>
        </authorList>
    </citation>
    <scope>NUCLEOTIDE SEQUENCE [LARGE SCALE GENOMIC DNA]</scope>
    <source>
        <strain evidence="3">Z-M001</strain>
    </source>
</reference>
<feature type="transmembrane region" description="Helical" evidence="1">
    <location>
        <begin position="80"/>
        <end position="96"/>
    </location>
</feature>
<keyword evidence="4" id="KW-1185">Reference proteome</keyword>
<dbReference type="KEGG" id="enn:FRE64_03855"/>
<evidence type="ECO:0000313" key="3">
    <source>
        <dbReference type="EMBL" id="QDZ39143.1"/>
    </source>
</evidence>
<evidence type="ECO:0000313" key="4">
    <source>
        <dbReference type="Proteomes" id="UP000318453"/>
    </source>
</evidence>
<feature type="transmembrane region" description="Helical" evidence="1">
    <location>
        <begin position="42"/>
        <end position="68"/>
    </location>
</feature>
<evidence type="ECO:0000256" key="1">
    <source>
        <dbReference type="SAM" id="Phobius"/>
    </source>
</evidence>
<protein>
    <submittedName>
        <fullName evidence="3">DUF4126 domain-containing protein</fullName>
    </submittedName>
</protein>
<evidence type="ECO:0000259" key="2">
    <source>
        <dbReference type="Pfam" id="PF13548"/>
    </source>
</evidence>
<proteinExistence type="predicted"/>
<keyword evidence="1" id="KW-0812">Transmembrane</keyword>